<dbReference type="SMART" id="SM00304">
    <property type="entry name" value="HAMP"/>
    <property type="match status" value="1"/>
</dbReference>
<comment type="subcellular location">
    <subcellularLocation>
        <location evidence="2">Cell inner membrane</location>
    </subcellularLocation>
    <subcellularLocation>
        <location evidence="1">Membrane</location>
        <topology evidence="1">Multi-pass membrane protein</topology>
    </subcellularLocation>
</comment>
<dbReference type="InterPro" id="IPR004089">
    <property type="entry name" value="MCPsignal_dom"/>
</dbReference>
<evidence type="ECO:0000256" key="6">
    <source>
        <dbReference type="ARBA" id="ARBA00023224"/>
    </source>
</evidence>
<dbReference type="Pfam" id="PF00015">
    <property type="entry name" value="MCPsignal"/>
    <property type="match status" value="1"/>
</dbReference>
<feature type="domain" description="HAMP" evidence="12">
    <location>
        <begin position="347"/>
        <end position="402"/>
    </location>
</feature>
<dbReference type="InterPro" id="IPR029151">
    <property type="entry name" value="Sensor-like_sf"/>
</dbReference>
<dbReference type="SUPFAM" id="SSF58104">
    <property type="entry name" value="Methyl-accepting chemotaxis protein (MCP) signaling domain"/>
    <property type="match status" value="1"/>
</dbReference>
<feature type="compositionally biased region" description="Polar residues" evidence="9">
    <location>
        <begin position="642"/>
        <end position="661"/>
    </location>
</feature>
<feature type="region of interest" description="Disordered" evidence="9">
    <location>
        <begin position="642"/>
        <end position="678"/>
    </location>
</feature>
<evidence type="ECO:0000256" key="5">
    <source>
        <dbReference type="ARBA" id="ARBA00023136"/>
    </source>
</evidence>
<keyword evidence="14" id="KW-1185">Reference proteome</keyword>
<comment type="similarity">
    <text evidence="7">Belongs to the methyl-accepting chemotaxis (MCP) protein family.</text>
</comment>
<evidence type="ECO:0000256" key="8">
    <source>
        <dbReference type="PROSITE-ProRule" id="PRU00284"/>
    </source>
</evidence>
<feature type="transmembrane region" description="Helical" evidence="10">
    <location>
        <begin position="325"/>
        <end position="345"/>
    </location>
</feature>
<evidence type="ECO:0000256" key="4">
    <source>
        <dbReference type="ARBA" id="ARBA00022989"/>
    </source>
</evidence>
<dbReference type="Gene3D" id="1.10.287.950">
    <property type="entry name" value="Methyl-accepting chemotaxis protein"/>
    <property type="match status" value="1"/>
</dbReference>
<reference evidence="13 14" key="1">
    <citation type="submission" date="2023-01" db="EMBL/GenBank/DDBJ databases">
        <title>Vibrio sp. KJ40-1 sp.nov, isolated from marine algae.</title>
        <authorList>
            <person name="Butt M."/>
            <person name="Kim J.M.J."/>
            <person name="Jeon C.O.C."/>
        </authorList>
    </citation>
    <scope>NUCLEOTIDE SEQUENCE [LARGE SCALE GENOMIC DNA]</scope>
    <source>
        <strain evidence="13 14">KJ40-1</strain>
    </source>
</reference>
<dbReference type="Pfam" id="PF00672">
    <property type="entry name" value="HAMP"/>
    <property type="match status" value="1"/>
</dbReference>
<keyword evidence="6 8" id="KW-0807">Transducer</keyword>
<sequence>MVNYKNTGVGFQLRLIISVCLIIAFVIIGVVAYKNASKVLFDKTLTEHQNRIESLSQVLEGEFNTLLSSAEKLESAFRNGYLSGIYLETSEVEFKGHMFRDITHFGESLIGDTKLVDAFTRDTGAIATLFAPSGDDFIRVSTSLKNQAGERATGTLLGKNHPGYNNLVNGKPFYSEVELFGNLYLTYYAPIISSDSTLLGLSFIGLPVDQVTQEAFSKLGRITWGDTGYTFIVDNEDDHRGEFLFHPKWKKSDPVIQRFVDADGNQPLKDIFNESTGVAIYPHTVSGQTGDKYVVYTDVAGWNWKILGGTYVDEVTKESAELLKIIVVVSALVGVFTFLIVTYFLNRRIVKPLVQLTGSVERLGKGEVSLKIKSEDSNTKNEIFRLTNGVSTMASQLDSLVSEIRQTSDLVSSQAQSVSNDANQSLQQSEAQQMRVEQVVTAIEEMATSAQSVAEQVESIALNAKEADESSQSGMSLVEKMCIDISDLNDLLDSSAEAIESVAKESESIQAVTKMIDEIADQTNLLALNAAIEAARAGEHGRGFAVVADEVRTLAHRTQNSVQEVVSIIGHLKTSTSGAVELMKTSQENANLVIEQAGEAGMALESIVEQVGSISSQSETIAATSEEQAQVSQEIAENVSDISELNEQTRDVSSQTSQSSETLKRQSSDLKHQVDFFS</sequence>
<dbReference type="InterPro" id="IPR003660">
    <property type="entry name" value="HAMP_dom"/>
</dbReference>
<evidence type="ECO:0000313" key="14">
    <source>
        <dbReference type="Proteomes" id="UP001210678"/>
    </source>
</evidence>
<dbReference type="SMART" id="SM00283">
    <property type="entry name" value="MA"/>
    <property type="match status" value="1"/>
</dbReference>
<organism evidence="13 14">
    <name type="scientific">Vibrio algarum</name>
    <dbReference type="NCBI Taxonomy" id="3020714"/>
    <lineage>
        <taxon>Bacteria</taxon>
        <taxon>Pseudomonadati</taxon>
        <taxon>Pseudomonadota</taxon>
        <taxon>Gammaproteobacteria</taxon>
        <taxon>Vibrionales</taxon>
        <taxon>Vibrionaceae</taxon>
        <taxon>Vibrio</taxon>
    </lineage>
</organism>
<feature type="domain" description="Methyl-accepting transducer" evidence="11">
    <location>
        <begin position="407"/>
        <end position="643"/>
    </location>
</feature>
<evidence type="ECO:0000256" key="7">
    <source>
        <dbReference type="ARBA" id="ARBA00029447"/>
    </source>
</evidence>
<evidence type="ECO:0000256" key="1">
    <source>
        <dbReference type="ARBA" id="ARBA00004141"/>
    </source>
</evidence>
<evidence type="ECO:0000259" key="12">
    <source>
        <dbReference type="PROSITE" id="PS50885"/>
    </source>
</evidence>
<comment type="caution">
    <text evidence="13">The sequence shown here is derived from an EMBL/GenBank/DDBJ whole genome shotgun (WGS) entry which is preliminary data.</text>
</comment>
<keyword evidence="3 10" id="KW-0812">Transmembrane</keyword>
<evidence type="ECO:0000259" key="11">
    <source>
        <dbReference type="PROSITE" id="PS50111"/>
    </source>
</evidence>
<evidence type="ECO:0000256" key="3">
    <source>
        <dbReference type="ARBA" id="ARBA00022692"/>
    </source>
</evidence>
<dbReference type="InterPro" id="IPR004090">
    <property type="entry name" value="Chemotax_Me-accpt_rcpt"/>
</dbReference>
<gene>
    <name evidence="13" type="ORF">PGX00_22010</name>
</gene>
<name>A0ABT4YXB7_9VIBR</name>
<dbReference type="Gene3D" id="3.30.450.20">
    <property type="entry name" value="PAS domain"/>
    <property type="match status" value="1"/>
</dbReference>
<dbReference type="RefSeq" id="WP_272140606.1">
    <property type="nucleotide sequence ID" value="NZ_JAQLOI010000003.1"/>
</dbReference>
<accession>A0ABT4YXB7</accession>
<dbReference type="Pfam" id="PF17201">
    <property type="entry name" value="Cache_3-Cache_2"/>
    <property type="match status" value="1"/>
</dbReference>
<evidence type="ECO:0000313" key="13">
    <source>
        <dbReference type="EMBL" id="MDB1126196.1"/>
    </source>
</evidence>
<feature type="transmembrane region" description="Helical" evidence="10">
    <location>
        <begin position="12"/>
        <end position="33"/>
    </location>
</feature>
<dbReference type="Proteomes" id="UP001210678">
    <property type="component" value="Unassembled WGS sequence"/>
</dbReference>
<dbReference type="CDD" id="cd12912">
    <property type="entry name" value="PDC2_MCP_like"/>
    <property type="match status" value="1"/>
</dbReference>
<dbReference type="PANTHER" id="PTHR32089:SF119">
    <property type="entry name" value="METHYL-ACCEPTING CHEMOTAXIS PROTEIN CTPL"/>
    <property type="match status" value="1"/>
</dbReference>
<dbReference type="PANTHER" id="PTHR32089">
    <property type="entry name" value="METHYL-ACCEPTING CHEMOTAXIS PROTEIN MCPB"/>
    <property type="match status" value="1"/>
</dbReference>
<dbReference type="EMBL" id="JAQLOI010000003">
    <property type="protein sequence ID" value="MDB1126196.1"/>
    <property type="molecule type" value="Genomic_DNA"/>
</dbReference>
<dbReference type="CDD" id="cd11386">
    <property type="entry name" value="MCP_signal"/>
    <property type="match status" value="1"/>
</dbReference>
<feature type="compositionally biased region" description="Basic and acidic residues" evidence="9">
    <location>
        <begin position="662"/>
        <end position="678"/>
    </location>
</feature>
<dbReference type="PROSITE" id="PS50111">
    <property type="entry name" value="CHEMOTAXIS_TRANSDUC_2"/>
    <property type="match status" value="1"/>
</dbReference>
<evidence type="ECO:0000256" key="10">
    <source>
        <dbReference type="SAM" id="Phobius"/>
    </source>
</evidence>
<dbReference type="InterPro" id="IPR033462">
    <property type="entry name" value="Cache_3-Cache_2"/>
</dbReference>
<keyword evidence="4 10" id="KW-1133">Transmembrane helix</keyword>
<evidence type="ECO:0000256" key="9">
    <source>
        <dbReference type="SAM" id="MobiDB-lite"/>
    </source>
</evidence>
<dbReference type="CDD" id="cd06225">
    <property type="entry name" value="HAMP"/>
    <property type="match status" value="1"/>
</dbReference>
<dbReference type="PROSITE" id="PS50885">
    <property type="entry name" value="HAMP"/>
    <property type="match status" value="1"/>
</dbReference>
<keyword evidence="5 10" id="KW-0472">Membrane</keyword>
<proteinExistence type="inferred from homology"/>
<protein>
    <submittedName>
        <fullName evidence="13">Cache 3/Cache 2 fusion domain-containing protein</fullName>
    </submittedName>
</protein>
<dbReference type="PRINTS" id="PR00260">
    <property type="entry name" value="CHEMTRNSDUCR"/>
</dbReference>
<dbReference type="SUPFAM" id="SSF103190">
    <property type="entry name" value="Sensory domain-like"/>
    <property type="match status" value="1"/>
</dbReference>
<evidence type="ECO:0000256" key="2">
    <source>
        <dbReference type="ARBA" id="ARBA00004533"/>
    </source>
</evidence>